<proteinExistence type="predicted"/>
<dbReference type="RefSeq" id="WP_307355528.1">
    <property type="nucleotide sequence ID" value="NZ_BAAACJ010000017.1"/>
</dbReference>
<name>A0ABU0JQX3_HATLI</name>
<dbReference type="Proteomes" id="UP001224418">
    <property type="component" value="Unassembled WGS sequence"/>
</dbReference>
<evidence type="ECO:0000313" key="2">
    <source>
        <dbReference type="Proteomes" id="UP001224418"/>
    </source>
</evidence>
<evidence type="ECO:0000313" key="1">
    <source>
        <dbReference type="EMBL" id="MDQ0479494.1"/>
    </source>
</evidence>
<gene>
    <name evidence="1" type="ORF">QOZ93_001235</name>
</gene>
<protein>
    <submittedName>
        <fullName evidence="1">SLAP domain-containing protein</fullName>
    </submittedName>
</protein>
<reference evidence="1 2" key="1">
    <citation type="submission" date="2023-07" db="EMBL/GenBank/DDBJ databases">
        <title>Genomic Encyclopedia of Type Strains, Phase IV (KMG-IV): sequencing the most valuable type-strain genomes for metagenomic binning, comparative biology and taxonomic classification.</title>
        <authorList>
            <person name="Goeker M."/>
        </authorList>
    </citation>
    <scope>NUCLEOTIDE SEQUENCE [LARGE SCALE GENOMIC DNA]</scope>
    <source>
        <strain evidence="1 2">DSM 1400</strain>
    </source>
</reference>
<dbReference type="EMBL" id="JAUSWN010000008">
    <property type="protein sequence ID" value="MDQ0479494.1"/>
    <property type="molecule type" value="Genomic_DNA"/>
</dbReference>
<sequence length="289" mass="33572">MANLFEKLLKKRNDINNELEKKFDAKDLMYNDVQLNFDYGTSEFKKELVFNEFKNIQRSKINEILEINTVHLYHGFEGTEAGIFITNTSNETIELYKVKLGLMSEYNCLAGDEVIDFKGNVRIQPNSSVYQEVVFKTLNLNQNIKNLKVVFSDLDSLKVYYNKQMDMENLLDPDISENTKEFLRDKFYDIPILREDEFIIDPILALGENDGINLIILFRNGSNKDIVLKSIPIIISMQENLPIYIGAINLNNTEFIVEGNKGKLVNFKIPLESMMVKPIKNYNYKFSIQ</sequence>
<organism evidence="1 2">
    <name type="scientific">Hathewaya limosa</name>
    <name type="common">Clostridium limosum</name>
    <dbReference type="NCBI Taxonomy" id="1536"/>
    <lineage>
        <taxon>Bacteria</taxon>
        <taxon>Bacillati</taxon>
        <taxon>Bacillota</taxon>
        <taxon>Clostridia</taxon>
        <taxon>Eubacteriales</taxon>
        <taxon>Clostridiaceae</taxon>
        <taxon>Hathewaya</taxon>
    </lineage>
</organism>
<dbReference type="InterPro" id="IPR030910">
    <property type="entry name" value="SLAP_dom"/>
</dbReference>
<keyword evidence="2" id="KW-1185">Reference proteome</keyword>
<accession>A0ABU0JQX3</accession>
<comment type="caution">
    <text evidence="1">The sequence shown here is derived from an EMBL/GenBank/DDBJ whole genome shotgun (WGS) entry which is preliminary data.</text>
</comment>
<dbReference type="NCBIfam" id="TIGR04398">
    <property type="entry name" value="SLAP_DUP"/>
    <property type="match status" value="1"/>
</dbReference>